<evidence type="ECO:0000259" key="6">
    <source>
        <dbReference type="PROSITE" id="PS51387"/>
    </source>
</evidence>
<evidence type="ECO:0000256" key="4">
    <source>
        <dbReference type="ARBA" id="ARBA00023002"/>
    </source>
</evidence>
<dbReference type="PROSITE" id="PS51387">
    <property type="entry name" value="FAD_PCMH"/>
    <property type="match status" value="1"/>
</dbReference>
<evidence type="ECO:0000313" key="7">
    <source>
        <dbReference type="EMBL" id="KAK3935416.1"/>
    </source>
</evidence>
<dbReference type="InterPro" id="IPR016166">
    <property type="entry name" value="FAD-bd_PCMH"/>
</dbReference>
<comment type="similarity">
    <text evidence="1">Belongs to the oxygen-dependent FAD-linked oxidoreductase family.</text>
</comment>
<keyword evidence="2" id="KW-0285">Flavoprotein</keyword>
<dbReference type="EMBL" id="MU853924">
    <property type="protein sequence ID" value="KAK3935416.1"/>
    <property type="molecule type" value="Genomic_DNA"/>
</dbReference>
<dbReference type="InterPro" id="IPR050416">
    <property type="entry name" value="FAD-linked_Oxidoreductase"/>
</dbReference>
<dbReference type="AlphaFoldDB" id="A0AAN6MXN6"/>
<gene>
    <name evidence="7" type="ORF">QBC46DRAFT_462088</name>
</gene>
<dbReference type="InterPro" id="IPR016167">
    <property type="entry name" value="FAD-bd_PCMH_sub1"/>
</dbReference>
<evidence type="ECO:0000256" key="2">
    <source>
        <dbReference type="ARBA" id="ARBA00022630"/>
    </source>
</evidence>
<name>A0AAN6MXN6_9PEZI</name>
<keyword evidence="8" id="KW-1185">Reference proteome</keyword>
<keyword evidence="5" id="KW-0812">Transmembrane</keyword>
<dbReference type="PANTHER" id="PTHR42973:SF53">
    <property type="entry name" value="FAD-BINDING PCMH-TYPE DOMAIN-CONTAINING PROTEIN-RELATED"/>
    <property type="match status" value="1"/>
</dbReference>
<dbReference type="GO" id="GO:0016491">
    <property type="term" value="F:oxidoreductase activity"/>
    <property type="evidence" value="ECO:0007669"/>
    <property type="project" value="UniProtKB-KW"/>
</dbReference>
<dbReference type="PANTHER" id="PTHR42973">
    <property type="entry name" value="BINDING OXIDOREDUCTASE, PUTATIVE (AFU_ORTHOLOGUE AFUA_1G17690)-RELATED"/>
    <property type="match status" value="1"/>
</dbReference>
<evidence type="ECO:0000313" key="8">
    <source>
        <dbReference type="Proteomes" id="UP001303473"/>
    </source>
</evidence>
<protein>
    <recommendedName>
        <fullName evidence="6">FAD-binding PCMH-type domain-containing protein</fullName>
    </recommendedName>
</protein>
<evidence type="ECO:0000256" key="1">
    <source>
        <dbReference type="ARBA" id="ARBA00005466"/>
    </source>
</evidence>
<dbReference type="InterPro" id="IPR036318">
    <property type="entry name" value="FAD-bd_PCMH-like_sf"/>
</dbReference>
<keyword evidence="4" id="KW-0560">Oxidoreductase</keyword>
<keyword evidence="5" id="KW-1133">Transmembrane helix</keyword>
<dbReference type="Proteomes" id="UP001303473">
    <property type="component" value="Unassembled WGS sequence"/>
</dbReference>
<dbReference type="GO" id="GO:0071949">
    <property type="term" value="F:FAD binding"/>
    <property type="evidence" value="ECO:0007669"/>
    <property type="project" value="InterPro"/>
</dbReference>
<feature type="transmembrane region" description="Helical" evidence="5">
    <location>
        <begin position="12"/>
        <end position="34"/>
    </location>
</feature>
<proteinExistence type="inferred from homology"/>
<keyword evidence="3" id="KW-0274">FAD</keyword>
<reference evidence="8" key="1">
    <citation type="journal article" date="2023" name="Mol. Phylogenet. Evol.">
        <title>Genome-scale phylogeny and comparative genomics of the fungal order Sordariales.</title>
        <authorList>
            <person name="Hensen N."/>
            <person name="Bonometti L."/>
            <person name="Westerberg I."/>
            <person name="Brannstrom I.O."/>
            <person name="Guillou S."/>
            <person name="Cros-Aarteil S."/>
            <person name="Calhoun S."/>
            <person name="Haridas S."/>
            <person name="Kuo A."/>
            <person name="Mondo S."/>
            <person name="Pangilinan J."/>
            <person name="Riley R."/>
            <person name="LaButti K."/>
            <person name="Andreopoulos B."/>
            <person name="Lipzen A."/>
            <person name="Chen C."/>
            <person name="Yan M."/>
            <person name="Daum C."/>
            <person name="Ng V."/>
            <person name="Clum A."/>
            <person name="Steindorff A."/>
            <person name="Ohm R.A."/>
            <person name="Martin F."/>
            <person name="Silar P."/>
            <person name="Natvig D.O."/>
            <person name="Lalanne C."/>
            <person name="Gautier V."/>
            <person name="Ament-Velasquez S.L."/>
            <person name="Kruys A."/>
            <person name="Hutchinson M.I."/>
            <person name="Powell A.J."/>
            <person name="Barry K."/>
            <person name="Miller A.N."/>
            <person name="Grigoriev I.V."/>
            <person name="Debuchy R."/>
            <person name="Gladieux P."/>
            <person name="Hiltunen Thoren M."/>
            <person name="Johannesson H."/>
        </authorList>
    </citation>
    <scope>NUCLEOTIDE SEQUENCE [LARGE SCALE GENOMIC DNA]</scope>
    <source>
        <strain evidence="8">CBS 340.73</strain>
    </source>
</reference>
<dbReference type="SUPFAM" id="SSF56176">
    <property type="entry name" value="FAD-binding/transporter-associated domain-like"/>
    <property type="match status" value="1"/>
</dbReference>
<keyword evidence="5" id="KW-0472">Membrane</keyword>
<dbReference type="InterPro" id="IPR016169">
    <property type="entry name" value="FAD-bd_PCMH_sub2"/>
</dbReference>
<dbReference type="Gene3D" id="3.40.462.20">
    <property type="match status" value="1"/>
</dbReference>
<feature type="domain" description="FAD-binding PCMH-type" evidence="6">
    <location>
        <begin position="86"/>
        <end position="257"/>
    </location>
</feature>
<dbReference type="Pfam" id="PF01565">
    <property type="entry name" value="FAD_binding_4"/>
    <property type="match status" value="1"/>
</dbReference>
<sequence length="518" mass="55667">MATPPNSKSKSSISLSSVVTMVAVAVLALAWNFLYPTITASTAGASKAAAAATCQQLKAALGSIVTLPSDVQQYQTLSEENWSQTAWQTPSCIALPQSTTDVQKLVSVLTKNNVPFAIRSGGHSPNPFDANIDTGVLVSLDSLNQISYDATSQLATIGPGARWDAVYTALDAYDVTVVGGRVMDVGVGGLTLGSGLSYLSDLYGMVCDNVVSFQVVLANATIVEATATSHSDLFWALKGGTNNFGIVTQFKTLTYPIKQVWGGLQSFTLDQIPQILDALQEYQNTPKKDLHANLVLNLGLTNATTVGILLTLVYLQPVERPAAFAPFYKLTPVFDGTQLQTLHQLMSGFPTPPLPRWTWYTNSFQPTSDMMSQLSTLLSTAPEVNQLEALQGMTLVATFQPIDKNVAISGQARAGGNALGLQPITQTWFALDVGWLNANDDAAAYKATASLNSKIEQLAKNENVAVDYIFMNDASDEQDVIASYGKQNVKRLRAVQKIYDPTLVFRRLVPGGQKIPAW</sequence>
<evidence type="ECO:0000256" key="5">
    <source>
        <dbReference type="SAM" id="Phobius"/>
    </source>
</evidence>
<evidence type="ECO:0000256" key="3">
    <source>
        <dbReference type="ARBA" id="ARBA00022827"/>
    </source>
</evidence>
<dbReference type="Gene3D" id="3.30.43.10">
    <property type="entry name" value="Uridine Diphospho-n-acetylenolpyruvylglucosamine Reductase, domain 2"/>
    <property type="match status" value="1"/>
</dbReference>
<dbReference type="InterPro" id="IPR006094">
    <property type="entry name" value="Oxid_FAD_bind_N"/>
</dbReference>
<dbReference type="Gene3D" id="3.30.465.10">
    <property type="match status" value="1"/>
</dbReference>
<accession>A0AAN6MXN6</accession>
<comment type="caution">
    <text evidence="7">The sequence shown here is derived from an EMBL/GenBank/DDBJ whole genome shotgun (WGS) entry which is preliminary data.</text>
</comment>
<organism evidence="7 8">
    <name type="scientific">Diplogelasinospora grovesii</name>
    <dbReference type="NCBI Taxonomy" id="303347"/>
    <lineage>
        <taxon>Eukaryota</taxon>
        <taxon>Fungi</taxon>
        <taxon>Dikarya</taxon>
        <taxon>Ascomycota</taxon>
        <taxon>Pezizomycotina</taxon>
        <taxon>Sordariomycetes</taxon>
        <taxon>Sordariomycetidae</taxon>
        <taxon>Sordariales</taxon>
        <taxon>Diplogelasinosporaceae</taxon>
        <taxon>Diplogelasinospora</taxon>
    </lineage>
</organism>